<protein>
    <submittedName>
        <fullName evidence="5">ATPase</fullName>
    </submittedName>
</protein>
<keyword evidence="3" id="KW-0472">Membrane</keyword>
<sequence>MQILNQKIGEYKSKYYKNQLIKGLLTSVGLVISAFLFINFIEYFGRFGSTFRGLLLFAFVAVSLYTLVYLIGKPLMYFFKVRQGVTDHDAAENIGKFFPEIGDKLLNTLQLSSNADKTNQLLLASIEQKSSNLTFYKFSDAINLGENKKYLKYALPPLVLLLFISAISPSFFKSSERIIKFRQEFVEEAPFDFVIQNNDLQAYRNEDYTLNLKLEGSAIPDEVYLVYNDRRFRMNPSENGGEAEYSYTFNKLQQNVKFNFLASGFQSEHHELSLLNRPELLAFDVVASYPSYLGKRPEKLQNVGNLIVPEGTNLRWIFNTQYADSLSILFDNDLLQAAKRNNSNEYEFDKRLFESTDYQVVIKNNQIKNNENISYYINVIKDQYPKIDLEQIKDTTLYNYIAFGGNIADDYGFTDFKLKYRKQNQDADFKEIPIAIDKGQLSQTFYHQFEISKLGLTQEDEIEYYLELRDNDGVHGPKAVKSSIMTFGMPSAKEFDEEVEKQIEDTEKKMEDLLQKSRDLKRSLEEIDKDLKTKKDVDYQEKKKIEELIKKRQQMLEDLKKLQEQYDKMQEKQNRFQEQSPQMQEKMEQLQKIMNELMKDENNELFKQLEEMLEKNEEDKLMEQIEKMKNEERNLDKDIDRTLKLFKQMQLKQKVDQVAKELEELAEKQEELAEKTEENNEAEKNKELAKEQEKLNKEFEEKKEKLNDIEKLSKELRKETDTQEEKQEEVSEQQEKAQEQLQQQDNQGSSKSQKKAAKSMKSMAEAMQAQMQSAEMKQLDLDLDALRAILENLVTLSFDQENLMKGFKGLSKSDPRFVTYSQQQLKLVDDAKVIEDSLYSLAQRVMQIESFVTREVTDMKNSMDESITLLRERELPKASAKQQFSMTSMNNLALMLSETFQQMQEMMAAMSMPGSGKGGKQGAMPMPGVGEQQQQLNQRMKGLGKNGQNASEMSKELAKIANEQAKIRKRIQEMQEQMNGTEIGKKLGGDLQKLQQEMDETEKDLINKRINPELFKRQQQIEIRLLEAEKAIKEQELDNKRKSKTAVEFNRTSPPSLEEFMKEKQKQLELIRTTPPNFTPFYKQETDNYFRRLN</sequence>
<dbReference type="EMBL" id="LGTQ01000006">
    <property type="protein sequence ID" value="KPM49009.1"/>
    <property type="molecule type" value="Genomic_DNA"/>
</dbReference>
<keyword evidence="3" id="KW-0812">Transmembrane</keyword>
<evidence type="ECO:0000313" key="5">
    <source>
        <dbReference type="EMBL" id="KPM49009.1"/>
    </source>
</evidence>
<dbReference type="PATRIC" id="fig|1605367.3.peg.2811"/>
<keyword evidence="1" id="KW-0175">Coiled coil</keyword>
<keyword evidence="3" id="KW-1133">Transmembrane helix</keyword>
<keyword evidence="6" id="KW-1185">Reference proteome</keyword>
<dbReference type="PROSITE" id="PS50010">
    <property type="entry name" value="DH_2"/>
    <property type="match status" value="1"/>
</dbReference>
<feature type="domain" description="DH" evidence="4">
    <location>
        <begin position="540"/>
        <end position="747"/>
    </location>
</feature>
<evidence type="ECO:0000256" key="3">
    <source>
        <dbReference type="SAM" id="Phobius"/>
    </source>
</evidence>
<comment type="caution">
    <text evidence="5">The sequence shown here is derived from an EMBL/GenBank/DDBJ whole genome shotgun (WGS) entry which is preliminary data.</text>
</comment>
<accession>A0A0P7C2Y0</accession>
<feature type="compositionally biased region" description="Low complexity" evidence="2">
    <location>
        <begin position="739"/>
        <end position="751"/>
    </location>
</feature>
<gene>
    <name evidence="5" type="ORF">AFM12_07195</name>
</gene>
<evidence type="ECO:0000256" key="2">
    <source>
        <dbReference type="SAM" id="MobiDB-lite"/>
    </source>
</evidence>
<feature type="transmembrane region" description="Helical" evidence="3">
    <location>
        <begin position="153"/>
        <end position="172"/>
    </location>
</feature>
<feature type="region of interest" description="Disordered" evidence="2">
    <location>
        <begin position="716"/>
        <end position="762"/>
    </location>
</feature>
<evidence type="ECO:0000259" key="4">
    <source>
        <dbReference type="PROSITE" id="PS50010"/>
    </source>
</evidence>
<dbReference type="GO" id="GO:0005085">
    <property type="term" value="F:guanyl-nucleotide exchange factor activity"/>
    <property type="evidence" value="ECO:0007669"/>
    <property type="project" value="InterPro"/>
</dbReference>
<feature type="transmembrane region" description="Helical" evidence="3">
    <location>
        <begin position="20"/>
        <end position="41"/>
    </location>
</feature>
<feature type="transmembrane region" description="Helical" evidence="3">
    <location>
        <begin position="53"/>
        <end position="72"/>
    </location>
</feature>
<evidence type="ECO:0000256" key="1">
    <source>
        <dbReference type="SAM" id="Coils"/>
    </source>
</evidence>
<reference evidence="5 6" key="1">
    <citation type="submission" date="2015-07" db="EMBL/GenBank/DDBJ databases">
        <title>The draft genome sequence of Leadbetterella sp. JN14-9.</title>
        <authorList>
            <person name="Liu Y."/>
            <person name="Du J."/>
            <person name="Shao Z."/>
        </authorList>
    </citation>
    <scope>NUCLEOTIDE SEQUENCE [LARGE SCALE GENOMIC DNA]</scope>
    <source>
        <strain evidence="5 6">JN14-9</strain>
    </source>
</reference>
<organism evidence="5 6">
    <name type="scientific">Jiulongibacter sediminis</name>
    <dbReference type="NCBI Taxonomy" id="1605367"/>
    <lineage>
        <taxon>Bacteria</taxon>
        <taxon>Pseudomonadati</taxon>
        <taxon>Bacteroidota</taxon>
        <taxon>Cytophagia</taxon>
        <taxon>Cytophagales</taxon>
        <taxon>Leadbetterellaceae</taxon>
        <taxon>Jiulongibacter</taxon>
    </lineage>
</organism>
<dbReference type="STRING" id="1605367.AFM12_07195"/>
<proteinExistence type="predicted"/>
<evidence type="ECO:0000313" key="6">
    <source>
        <dbReference type="Proteomes" id="UP000050454"/>
    </source>
</evidence>
<feature type="region of interest" description="Disordered" evidence="2">
    <location>
        <begin position="668"/>
        <end position="703"/>
    </location>
</feature>
<feature type="coiled-coil region" evidence="1">
    <location>
        <begin position="957"/>
        <end position="1045"/>
    </location>
</feature>
<name>A0A0P7C2Y0_9BACT</name>
<dbReference type="Proteomes" id="UP000050454">
    <property type="component" value="Unassembled WGS sequence"/>
</dbReference>
<feature type="compositionally biased region" description="Basic and acidic residues" evidence="2">
    <location>
        <begin position="716"/>
        <end position="738"/>
    </location>
</feature>
<dbReference type="InterPro" id="IPR000219">
    <property type="entry name" value="DH_dom"/>
</dbReference>
<dbReference type="AlphaFoldDB" id="A0A0P7C2Y0"/>